<organism evidence="1 2">
    <name type="scientific">Streptomyces noursei</name>
    <name type="common">Streptomyces albulus</name>
    <dbReference type="NCBI Taxonomy" id="1971"/>
    <lineage>
        <taxon>Bacteria</taxon>
        <taxon>Bacillati</taxon>
        <taxon>Actinomycetota</taxon>
        <taxon>Actinomycetes</taxon>
        <taxon>Kitasatosporales</taxon>
        <taxon>Streptomycetaceae</taxon>
        <taxon>Streptomyces</taxon>
    </lineage>
</organism>
<dbReference type="STRING" id="68570.DC74_5023"/>
<protein>
    <submittedName>
        <fullName evidence="1">Uncharacterized protein</fullName>
    </submittedName>
</protein>
<sequence>MTVVGDVAVYRAELVVHRPDAPSIDLGGVVTYSPRRAVRWVRTRAEQVAQQLGVPAGTGALDWLGDQVAFGRAVYGLMAGNPVTLTVVDAEGCAYALVARPGGRTVGAYGTGTPQGREAAWLAA</sequence>
<gene>
    <name evidence="1" type="ORF">SALB_05954</name>
</gene>
<dbReference type="EMBL" id="BHXC01000007">
    <property type="protein sequence ID" value="GCB93174.1"/>
    <property type="molecule type" value="Genomic_DNA"/>
</dbReference>
<dbReference type="AlphaFoldDB" id="A0A059W1M6"/>
<dbReference type="RefSeq" id="WP_016572378.1">
    <property type="nucleotide sequence ID" value="NZ_BHXC01000007.1"/>
</dbReference>
<proteinExistence type="predicted"/>
<accession>A0A059W1M6</accession>
<comment type="caution">
    <text evidence="1">The sequence shown here is derived from an EMBL/GenBank/DDBJ whole genome shotgun (WGS) entry which is preliminary data.</text>
</comment>
<name>A0A059W1M6_STRNR</name>
<reference evidence="1 2" key="1">
    <citation type="journal article" date="2019" name="Microbiol. Resour. Announc.">
        <title>Draft Genome Sequence of the Most Traditional epsilon-Poly-l-Lysine Producer, Streptomyces albulus NBRC14147.</title>
        <authorList>
            <person name="Yamanaka K."/>
            <person name="Hamano Y."/>
        </authorList>
    </citation>
    <scope>NUCLEOTIDE SEQUENCE [LARGE SCALE GENOMIC DNA]</scope>
    <source>
        <strain evidence="1 2">NBRC 14147</strain>
    </source>
</reference>
<dbReference type="Proteomes" id="UP000288351">
    <property type="component" value="Unassembled WGS sequence"/>
</dbReference>
<evidence type="ECO:0000313" key="1">
    <source>
        <dbReference type="EMBL" id="GCB93174.1"/>
    </source>
</evidence>
<evidence type="ECO:0000313" key="2">
    <source>
        <dbReference type="Proteomes" id="UP000288351"/>
    </source>
</evidence>